<dbReference type="Pfam" id="PF00160">
    <property type="entry name" value="Pro_isomerase"/>
    <property type="match status" value="1"/>
</dbReference>
<gene>
    <name evidence="9" type="ORF">FA13DRAFT_1797109</name>
</gene>
<evidence type="ECO:0000256" key="4">
    <source>
        <dbReference type="ARBA" id="ARBA00023110"/>
    </source>
</evidence>
<dbReference type="PANTHER" id="PTHR11071">
    <property type="entry name" value="PEPTIDYL-PROLYL CIS-TRANS ISOMERASE"/>
    <property type="match status" value="1"/>
</dbReference>
<evidence type="ECO:0000256" key="5">
    <source>
        <dbReference type="ARBA" id="ARBA00023235"/>
    </source>
</evidence>
<dbReference type="Proteomes" id="UP000298030">
    <property type="component" value="Unassembled WGS sequence"/>
</dbReference>
<dbReference type="FunFam" id="2.40.100.10:FF:000013">
    <property type="entry name" value="Peptidyl-prolyl cis-trans isomerase"/>
    <property type="match status" value="1"/>
</dbReference>
<reference evidence="9 10" key="1">
    <citation type="journal article" date="2019" name="Nat. Ecol. Evol.">
        <title>Megaphylogeny resolves global patterns of mushroom evolution.</title>
        <authorList>
            <person name="Varga T."/>
            <person name="Krizsan K."/>
            <person name="Foldi C."/>
            <person name="Dima B."/>
            <person name="Sanchez-Garcia M."/>
            <person name="Sanchez-Ramirez S."/>
            <person name="Szollosi G.J."/>
            <person name="Szarkandi J.G."/>
            <person name="Papp V."/>
            <person name="Albert L."/>
            <person name="Andreopoulos W."/>
            <person name="Angelini C."/>
            <person name="Antonin V."/>
            <person name="Barry K.W."/>
            <person name="Bougher N.L."/>
            <person name="Buchanan P."/>
            <person name="Buyck B."/>
            <person name="Bense V."/>
            <person name="Catcheside P."/>
            <person name="Chovatia M."/>
            <person name="Cooper J."/>
            <person name="Damon W."/>
            <person name="Desjardin D."/>
            <person name="Finy P."/>
            <person name="Geml J."/>
            <person name="Haridas S."/>
            <person name="Hughes K."/>
            <person name="Justo A."/>
            <person name="Karasinski D."/>
            <person name="Kautmanova I."/>
            <person name="Kiss B."/>
            <person name="Kocsube S."/>
            <person name="Kotiranta H."/>
            <person name="LaButti K.M."/>
            <person name="Lechner B.E."/>
            <person name="Liimatainen K."/>
            <person name="Lipzen A."/>
            <person name="Lukacs Z."/>
            <person name="Mihaltcheva S."/>
            <person name="Morgado L.N."/>
            <person name="Niskanen T."/>
            <person name="Noordeloos M.E."/>
            <person name="Ohm R.A."/>
            <person name="Ortiz-Santana B."/>
            <person name="Ovrebo C."/>
            <person name="Racz N."/>
            <person name="Riley R."/>
            <person name="Savchenko A."/>
            <person name="Shiryaev A."/>
            <person name="Soop K."/>
            <person name="Spirin V."/>
            <person name="Szebenyi C."/>
            <person name="Tomsovsky M."/>
            <person name="Tulloss R.E."/>
            <person name="Uehling J."/>
            <person name="Grigoriev I.V."/>
            <person name="Vagvolgyi C."/>
            <person name="Papp T."/>
            <person name="Martin F.M."/>
            <person name="Miettinen O."/>
            <person name="Hibbett D.S."/>
            <person name="Nagy L.G."/>
        </authorList>
    </citation>
    <scope>NUCLEOTIDE SEQUENCE [LARGE SCALE GENOMIC DNA]</scope>
    <source>
        <strain evidence="9 10">FP101781</strain>
    </source>
</reference>
<name>A0A4Y7SSE3_COPMI</name>
<dbReference type="GO" id="GO:0016018">
    <property type="term" value="F:cyclosporin A binding"/>
    <property type="evidence" value="ECO:0007669"/>
    <property type="project" value="TreeGrafter"/>
</dbReference>
<dbReference type="GO" id="GO:0006457">
    <property type="term" value="P:protein folding"/>
    <property type="evidence" value="ECO:0007669"/>
    <property type="project" value="InterPro"/>
</dbReference>
<dbReference type="PANTHER" id="PTHR11071:SF561">
    <property type="entry name" value="PEPTIDYL-PROLYL CIS-TRANS ISOMERASE D-RELATED"/>
    <property type="match status" value="1"/>
</dbReference>
<sequence>MFNTAFRRFATTAARPNAKVYISSFLAVPVTYVVLNENDTFSSPPFLKIKNAVAEMNLPLAGADGVHGAPVKLAYGLAWSWPSWGSSKPAAVNGTDATAETDVAVERKTNKSPKVFFDIAIDQKPSGRIVFKLYDETVPKTTKNFRELCTGQHGFGYSGSSFHRIIPSFMLQGGDFTRHNGTGGKSIYGEKFADENFKLLHDRPGLLSMANAGPNTNGSQLDGRHVVFGEVVEGLDIVKAVEAVGTDSGRPTKKVVITSSGVVEESEN</sequence>
<evidence type="ECO:0000256" key="2">
    <source>
        <dbReference type="ARBA" id="ARBA00013194"/>
    </source>
</evidence>
<organism evidence="9 10">
    <name type="scientific">Coprinellus micaceus</name>
    <name type="common">Glistening ink-cap mushroom</name>
    <name type="synonym">Coprinus micaceus</name>
    <dbReference type="NCBI Taxonomy" id="71717"/>
    <lineage>
        <taxon>Eukaryota</taxon>
        <taxon>Fungi</taxon>
        <taxon>Dikarya</taxon>
        <taxon>Basidiomycota</taxon>
        <taxon>Agaricomycotina</taxon>
        <taxon>Agaricomycetes</taxon>
        <taxon>Agaricomycetidae</taxon>
        <taxon>Agaricales</taxon>
        <taxon>Agaricineae</taxon>
        <taxon>Psathyrellaceae</taxon>
        <taxon>Coprinellus</taxon>
    </lineage>
</organism>
<accession>A0A4Y7SSE3</accession>
<evidence type="ECO:0000313" key="9">
    <source>
        <dbReference type="EMBL" id="TEB24558.1"/>
    </source>
</evidence>
<dbReference type="OrthoDB" id="193499at2759"/>
<dbReference type="InterPro" id="IPR002130">
    <property type="entry name" value="Cyclophilin-type_PPIase_dom"/>
</dbReference>
<dbReference type="PRINTS" id="PR00153">
    <property type="entry name" value="CSAPPISMRASE"/>
</dbReference>
<keyword evidence="10" id="KW-1185">Reference proteome</keyword>
<evidence type="ECO:0000256" key="7">
    <source>
        <dbReference type="RuleBase" id="RU363019"/>
    </source>
</evidence>
<protein>
    <recommendedName>
        <fullName evidence="3 7">Peptidyl-prolyl cis-trans isomerase</fullName>
        <shortName evidence="7">PPIase</shortName>
        <ecNumber evidence="2 7">5.2.1.8</ecNumber>
    </recommendedName>
</protein>
<dbReference type="STRING" id="71717.A0A4Y7SSE3"/>
<evidence type="ECO:0000256" key="6">
    <source>
        <dbReference type="ARBA" id="ARBA00037940"/>
    </source>
</evidence>
<feature type="domain" description="PPIase cyclophilin-type" evidence="8">
    <location>
        <begin position="116"/>
        <end position="262"/>
    </location>
</feature>
<evidence type="ECO:0000256" key="3">
    <source>
        <dbReference type="ARBA" id="ARBA00021047"/>
    </source>
</evidence>
<proteinExistence type="inferred from homology"/>
<dbReference type="InterPro" id="IPR029000">
    <property type="entry name" value="Cyclophilin-like_dom_sf"/>
</dbReference>
<evidence type="ECO:0000313" key="10">
    <source>
        <dbReference type="Proteomes" id="UP000298030"/>
    </source>
</evidence>
<evidence type="ECO:0000259" key="8">
    <source>
        <dbReference type="PROSITE" id="PS50072"/>
    </source>
</evidence>
<dbReference type="PROSITE" id="PS00170">
    <property type="entry name" value="CSA_PPIASE_1"/>
    <property type="match status" value="1"/>
</dbReference>
<dbReference type="InterPro" id="IPR020892">
    <property type="entry name" value="Cyclophilin-type_PPIase_CS"/>
</dbReference>
<dbReference type="Gene3D" id="2.40.100.10">
    <property type="entry name" value="Cyclophilin-like"/>
    <property type="match status" value="1"/>
</dbReference>
<comment type="function">
    <text evidence="7">PPIases accelerate the folding of proteins. It catalyzes the cis-trans isomerization of proline imidic peptide bonds in oligopeptides.</text>
</comment>
<dbReference type="AlphaFoldDB" id="A0A4Y7SSE3"/>
<dbReference type="PROSITE" id="PS50072">
    <property type="entry name" value="CSA_PPIASE_2"/>
    <property type="match status" value="1"/>
</dbReference>
<dbReference type="GO" id="GO:0005737">
    <property type="term" value="C:cytoplasm"/>
    <property type="evidence" value="ECO:0007669"/>
    <property type="project" value="TreeGrafter"/>
</dbReference>
<dbReference type="EMBL" id="QPFP01000065">
    <property type="protein sequence ID" value="TEB24558.1"/>
    <property type="molecule type" value="Genomic_DNA"/>
</dbReference>
<evidence type="ECO:0000256" key="1">
    <source>
        <dbReference type="ARBA" id="ARBA00000971"/>
    </source>
</evidence>
<dbReference type="GO" id="GO:0003755">
    <property type="term" value="F:peptidyl-prolyl cis-trans isomerase activity"/>
    <property type="evidence" value="ECO:0007669"/>
    <property type="project" value="UniProtKB-UniRule"/>
</dbReference>
<dbReference type="EC" id="5.2.1.8" evidence="2 7"/>
<comment type="caution">
    <text evidence="9">The sequence shown here is derived from an EMBL/GenBank/DDBJ whole genome shotgun (WGS) entry which is preliminary data.</text>
</comment>
<keyword evidence="4 7" id="KW-0697">Rotamase</keyword>
<dbReference type="SUPFAM" id="SSF50891">
    <property type="entry name" value="Cyclophilin-like"/>
    <property type="match status" value="1"/>
</dbReference>
<comment type="catalytic activity">
    <reaction evidence="1 7">
        <text>[protein]-peptidylproline (omega=180) = [protein]-peptidylproline (omega=0)</text>
        <dbReference type="Rhea" id="RHEA:16237"/>
        <dbReference type="Rhea" id="RHEA-COMP:10747"/>
        <dbReference type="Rhea" id="RHEA-COMP:10748"/>
        <dbReference type="ChEBI" id="CHEBI:83833"/>
        <dbReference type="ChEBI" id="CHEBI:83834"/>
        <dbReference type="EC" id="5.2.1.8"/>
    </reaction>
</comment>
<keyword evidence="5 7" id="KW-0413">Isomerase</keyword>
<comment type="similarity">
    <text evidence="6">Belongs to the cyclophilin-type PPIase family. PPIase A subfamily.</text>
</comment>